<dbReference type="AlphaFoldDB" id="C9W1J1"/>
<dbReference type="EMBL" id="EZ406141">
    <property type="protein sequence ID" value="ACX53938.1"/>
    <property type="molecule type" value="mRNA"/>
</dbReference>
<keyword evidence="1" id="KW-0732">Signal</keyword>
<protein>
    <submittedName>
        <fullName evidence="2">Defensin</fullName>
    </submittedName>
</protein>
<accession>C9W1J1</accession>
<feature type="signal peptide" evidence="1">
    <location>
        <begin position="1"/>
        <end position="24"/>
    </location>
</feature>
<reference evidence="2" key="2">
    <citation type="journal article" date="2013" name="Ticks Tick Borne Dis.">
        <title>Proteome of Rhipicephalus sanguineus tick saliva induced by the secretagogues pilocarpine and dopamine.</title>
        <authorList>
            <person name="Oliveira C.J."/>
            <person name="Anatriello E."/>
            <person name="de Miranda-Santos I.K."/>
            <person name="Francischetti I.M."/>
            <person name="Sa-Nunes A."/>
            <person name="Ferreira B.R."/>
            <person name="Ribeiro J.M."/>
        </authorList>
    </citation>
    <scope>NUCLEOTIDE SEQUENCE</scope>
    <source>
        <tissue evidence="2">Salivary glands</tissue>
    </source>
</reference>
<reference evidence="2" key="1">
    <citation type="journal article" date="2010" name="BMC Genomics">
        <title>An insight into the sialotranscriptome of the brown dog tick, Rhipicephalus sanguineus.</title>
        <authorList>
            <person name="Anatriello E."/>
            <person name="Ribeiro J.M."/>
            <person name="de Miranda-Santos I.K."/>
            <person name="Brandao L.G."/>
            <person name="Anderson J.M."/>
            <person name="Valenzuela J.G."/>
            <person name="Maruyama S.R."/>
            <person name="Silva J.S."/>
            <person name="Ferreira B.R."/>
        </authorList>
    </citation>
    <scope>NUCLEOTIDE SEQUENCE</scope>
    <source>
        <tissue evidence="2">Salivary glands</tissue>
    </source>
</reference>
<proteinExistence type="evidence at transcript level"/>
<evidence type="ECO:0000256" key="1">
    <source>
        <dbReference type="SAM" id="SignalP"/>
    </source>
</evidence>
<sequence length="77" mass="8241">MSAANSAFLLIVLVIIATINTSTTSSWAISGTCLSPGAPCSYPDNSTCRGVCKCAGFRDTFGWTHICMEPSYVGWYH</sequence>
<feature type="chain" id="PRO_5003004192" evidence="1">
    <location>
        <begin position="25"/>
        <end position="77"/>
    </location>
</feature>
<evidence type="ECO:0000313" key="2">
    <source>
        <dbReference type="EMBL" id="ACX53938.1"/>
    </source>
</evidence>
<organism evidence="2">
    <name type="scientific">Rhipicephalus sanguineus</name>
    <name type="common">Brown dog tick</name>
    <name type="synonym">Ixodes sanguineus</name>
    <dbReference type="NCBI Taxonomy" id="34632"/>
    <lineage>
        <taxon>Eukaryota</taxon>
        <taxon>Metazoa</taxon>
        <taxon>Ecdysozoa</taxon>
        <taxon>Arthropoda</taxon>
        <taxon>Chelicerata</taxon>
        <taxon>Arachnida</taxon>
        <taxon>Acari</taxon>
        <taxon>Parasitiformes</taxon>
        <taxon>Ixodida</taxon>
        <taxon>Ixodoidea</taxon>
        <taxon>Ixodidae</taxon>
        <taxon>Rhipicephalinae</taxon>
        <taxon>Rhipicephalus</taxon>
        <taxon>Rhipicephalus</taxon>
    </lineage>
</organism>
<name>C9W1J1_RHISA</name>